<name>A0ABS8PL71_9PSEU</name>
<keyword evidence="4" id="KW-0418">Kinase</keyword>
<evidence type="ECO:0000256" key="1">
    <source>
        <dbReference type="ARBA" id="ARBA00022527"/>
    </source>
</evidence>
<evidence type="ECO:0000313" key="5">
    <source>
        <dbReference type="Proteomes" id="UP001199469"/>
    </source>
</evidence>
<dbReference type="CDD" id="cd16936">
    <property type="entry name" value="HATPase_RsbW-like"/>
    <property type="match status" value="1"/>
</dbReference>
<dbReference type="Pfam" id="PF14417">
    <property type="entry name" value="MEDS"/>
    <property type="match status" value="1"/>
</dbReference>
<dbReference type="InterPro" id="IPR036890">
    <property type="entry name" value="HATPase_C_sf"/>
</dbReference>
<proteinExistence type="predicted"/>
<dbReference type="RefSeq" id="WP_230740817.1">
    <property type="nucleotide sequence ID" value="NZ_JAJNDB010000011.1"/>
</dbReference>
<evidence type="ECO:0000313" key="4">
    <source>
        <dbReference type="EMBL" id="MCD2198146.1"/>
    </source>
</evidence>
<feature type="domain" description="MEDS" evidence="3">
    <location>
        <begin position="19"/>
        <end position="166"/>
    </location>
</feature>
<dbReference type="Gene3D" id="3.30.565.10">
    <property type="entry name" value="Histidine kinase-like ATPase, C-terminal domain"/>
    <property type="match status" value="1"/>
</dbReference>
<sequence>MTSAPDRSPTTSADLDPFRHLAVVHHGVEDLLDTLAPLLRDAVRRGDLVWAAVDDATRDAIERRLGSVSFGFIFGEPGQPYSYSGQTTAARRADRLRDMIGHGRAALILSDSATVGGTDPSAPDSWSVVDASCNLALSGLPVTLVCLCDAERSSEDTERSLYWNHPELIVDTIAIPNPRYRAPAEVLASTPAPPAPALGPPHQEQQFANGTTTLRGIRAWTKRHGFEAGLDPARIDGLVLAVSELVSNSIEHGAGHGTLSWWIRPGRVVAQVHDPGHMSAITPGLRRPDALSVRGRGVWLARQLCDVLHLWTTVDGTHARLEVGV</sequence>
<comment type="caution">
    <text evidence="4">The sequence shown here is derived from an EMBL/GenBank/DDBJ whole genome shotgun (WGS) entry which is preliminary data.</text>
</comment>
<dbReference type="GO" id="GO:0016301">
    <property type="term" value="F:kinase activity"/>
    <property type="evidence" value="ECO:0007669"/>
    <property type="project" value="UniProtKB-KW"/>
</dbReference>
<dbReference type="SUPFAM" id="SSF55874">
    <property type="entry name" value="ATPase domain of HSP90 chaperone/DNA topoisomerase II/histidine kinase"/>
    <property type="match status" value="1"/>
</dbReference>
<dbReference type="PANTHER" id="PTHR35526">
    <property type="entry name" value="ANTI-SIGMA-F FACTOR RSBW-RELATED"/>
    <property type="match status" value="1"/>
</dbReference>
<evidence type="ECO:0000259" key="3">
    <source>
        <dbReference type="Pfam" id="PF14417"/>
    </source>
</evidence>
<accession>A0ABS8PL71</accession>
<dbReference type="InterPro" id="IPR050267">
    <property type="entry name" value="Anti-sigma-factor_SerPK"/>
</dbReference>
<keyword evidence="4" id="KW-0808">Transferase</keyword>
<dbReference type="InterPro" id="IPR025847">
    <property type="entry name" value="MEDS_domain"/>
</dbReference>
<keyword evidence="1" id="KW-0723">Serine/threonine-protein kinase</keyword>
<dbReference type="Proteomes" id="UP001199469">
    <property type="component" value="Unassembled WGS sequence"/>
</dbReference>
<keyword evidence="5" id="KW-1185">Reference proteome</keyword>
<protein>
    <submittedName>
        <fullName evidence="4">Sensor histidine kinase</fullName>
    </submittedName>
</protein>
<evidence type="ECO:0000259" key="2">
    <source>
        <dbReference type="Pfam" id="PF13581"/>
    </source>
</evidence>
<dbReference type="EMBL" id="JAJNDB010000011">
    <property type="protein sequence ID" value="MCD2198146.1"/>
    <property type="molecule type" value="Genomic_DNA"/>
</dbReference>
<dbReference type="InterPro" id="IPR003594">
    <property type="entry name" value="HATPase_dom"/>
</dbReference>
<gene>
    <name evidence="4" type="ORF">LQ327_32730</name>
</gene>
<organism evidence="4 5">
    <name type="scientific">Actinomycetospora endophytica</name>
    <dbReference type="NCBI Taxonomy" id="2291215"/>
    <lineage>
        <taxon>Bacteria</taxon>
        <taxon>Bacillati</taxon>
        <taxon>Actinomycetota</taxon>
        <taxon>Actinomycetes</taxon>
        <taxon>Pseudonocardiales</taxon>
        <taxon>Pseudonocardiaceae</taxon>
        <taxon>Actinomycetospora</taxon>
    </lineage>
</organism>
<dbReference type="Pfam" id="PF13581">
    <property type="entry name" value="HATPase_c_2"/>
    <property type="match status" value="1"/>
</dbReference>
<feature type="domain" description="Histidine kinase/HSP90-like ATPase" evidence="2">
    <location>
        <begin position="211"/>
        <end position="321"/>
    </location>
</feature>
<reference evidence="4 5" key="1">
    <citation type="submission" date="2021-11" db="EMBL/GenBank/DDBJ databases">
        <title>Draft genome sequence of Actinomycetospora sp. SF1 isolated from the rhizosphere soil.</title>
        <authorList>
            <person name="Duangmal K."/>
            <person name="Chantavorakit T."/>
        </authorList>
    </citation>
    <scope>NUCLEOTIDE SEQUENCE [LARGE SCALE GENOMIC DNA]</scope>
    <source>
        <strain evidence="4 5">TBRC 5722</strain>
    </source>
</reference>
<dbReference type="PANTHER" id="PTHR35526:SF3">
    <property type="entry name" value="ANTI-SIGMA-F FACTOR RSBW"/>
    <property type="match status" value="1"/>
</dbReference>